<dbReference type="PANTHER" id="PTHR48131">
    <property type="entry name" value="RESIII DOMAIN-CONTAINING PROTEIN"/>
    <property type="match status" value="1"/>
</dbReference>
<name>A0A1J4KJC3_9EUKA</name>
<dbReference type="Proteomes" id="UP000179807">
    <property type="component" value="Unassembled WGS sequence"/>
</dbReference>
<dbReference type="AlphaFoldDB" id="A0A1J4KJC3"/>
<dbReference type="PANTHER" id="PTHR48131:SF1">
    <property type="entry name" value="AAA+ ATPASE DOMAIN-CONTAINING PROTEIN"/>
    <property type="match status" value="1"/>
</dbReference>
<accession>A0A1J4KJC3</accession>
<dbReference type="GeneID" id="94824607"/>
<dbReference type="EMBL" id="MLAK01000593">
    <property type="protein sequence ID" value="OHT11178.1"/>
    <property type="molecule type" value="Genomic_DNA"/>
</dbReference>
<keyword evidence="2" id="KW-1185">Reference proteome</keyword>
<dbReference type="RefSeq" id="XP_068364314.1">
    <property type="nucleotide sequence ID" value="XM_068489903.1"/>
</dbReference>
<organism evidence="1 2">
    <name type="scientific">Tritrichomonas foetus</name>
    <dbReference type="NCBI Taxonomy" id="1144522"/>
    <lineage>
        <taxon>Eukaryota</taxon>
        <taxon>Metamonada</taxon>
        <taxon>Parabasalia</taxon>
        <taxon>Tritrichomonadida</taxon>
        <taxon>Tritrichomonadidae</taxon>
        <taxon>Tritrichomonas</taxon>
    </lineage>
</organism>
<evidence type="ECO:0000313" key="2">
    <source>
        <dbReference type="Proteomes" id="UP000179807"/>
    </source>
</evidence>
<dbReference type="OrthoDB" id="10494215at2759"/>
<gene>
    <name evidence="1" type="ORF">TRFO_01091</name>
</gene>
<dbReference type="VEuPathDB" id="TrichDB:TRFO_01091"/>
<sequence>MCKLLTKTRYYNITAIFAVQTPKFILKNLKRMATDVKIWKGLSEEDFYTLMKELTHTFDTDEMWGIYHALQDNHSCLTLNLSNDTFAIEGT</sequence>
<comment type="caution">
    <text evidence="1">The sequence shown here is derived from an EMBL/GenBank/DDBJ whole genome shotgun (WGS) entry which is preliminary data.</text>
</comment>
<protein>
    <submittedName>
        <fullName evidence="1">Uncharacterized protein</fullName>
    </submittedName>
</protein>
<reference evidence="1" key="1">
    <citation type="submission" date="2016-10" db="EMBL/GenBank/DDBJ databases">
        <authorList>
            <person name="Benchimol M."/>
            <person name="Almeida L.G."/>
            <person name="Vasconcelos A.T."/>
            <person name="Perreira-Neves A."/>
            <person name="Rosa I.A."/>
            <person name="Tasca T."/>
            <person name="Bogo M.R."/>
            <person name="de Souza W."/>
        </authorList>
    </citation>
    <scope>NUCLEOTIDE SEQUENCE [LARGE SCALE GENOMIC DNA]</scope>
    <source>
        <strain evidence="1">K</strain>
    </source>
</reference>
<proteinExistence type="predicted"/>
<evidence type="ECO:0000313" key="1">
    <source>
        <dbReference type="EMBL" id="OHT11178.1"/>
    </source>
</evidence>